<dbReference type="EMBL" id="BMAT01005155">
    <property type="protein sequence ID" value="GFR88389.1"/>
    <property type="molecule type" value="Genomic_DNA"/>
</dbReference>
<name>A0AAV4GSY9_9GAST</name>
<feature type="domain" description="SCP" evidence="2">
    <location>
        <begin position="29"/>
        <end position="167"/>
    </location>
</feature>
<accession>A0AAV4GSY9</accession>
<sequence>MVCLAVAIFVLLGALAPASWASIHPLTESNINLLLSVHNEMRRNERSGLQDLTWNEELASRAQNWADGCFYGNERNVPFGENIAARKYMIGTDSSAIVFIMQNWMEESLVNTDGSFSCCTKEDWSCCHLKQVLQPMATTVGCGIKFCESLPSQFDELTDAAYLVCYYDAR</sequence>
<dbReference type="PANTHER" id="PTHR10334">
    <property type="entry name" value="CYSTEINE-RICH SECRETORY PROTEIN-RELATED"/>
    <property type="match status" value="1"/>
</dbReference>
<evidence type="ECO:0000259" key="2">
    <source>
        <dbReference type="SMART" id="SM00198"/>
    </source>
</evidence>
<dbReference type="SUPFAM" id="SSF55797">
    <property type="entry name" value="PR-1-like"/>
    <property type="match status" value="1"/>
</dbReference>
<dbReference type="Pfam" id="PF00188">
    <property type="entry name" value="CAP"/>
    <property type="match status" value="1"/>
</dbReference>
<evidence type="ECO:0000256" key="1">
    <source>
        <dbReference type="SAM" id="SignalP"/>
    </source>
</evidence>
<dbReference type="Gene3D" id="3.40.33.10">
    <property type="entry name" value="CAP"/>
    <property type="match status" value="1"/>
</dbReference>
<evidence type="ECO:0000313" key="4">
    <source>
        <dbReference type="Proteomes" id="UP000762676"/>
    </source>
</evidence>
<dbReference type="Proteomes" id="UP000762676">
    <property type="component" value="Unassembled WGS sequence"/>
</dbReference>
<proteinExistence type="predicted"/>
<dbReference type="AlphaFoldDB" id="A0AAV4GSY9"/>
<dbReference type="PRINTS" id="PR00837">
    <property type="entry name" value="V5TPXLIKE"/>
</dbReference>
<organism evidence="3 4">
    <name type="scientific">Elysia marginata</name>
    <dbReference type="NCBI Taxonomy" id="1093978"/>
    <lineage>
        <taxon>Eukaryota</taxon>
        <taxon>Metazoa</taxon>
        <taxon>Spiralia</taxon>
        <taxon>Lophotrochozoa</taxon>
        <taxon>Mollusca</taxon>
        <taxon>Gastropoda</taxon>
        <taxon>Heterobranchia</taxon>
        <taxon>Euthyneura</taxon>
        <taxon>Panpulmonata</taxon>
        <taxon>Sacoglossa</taxon>
        <taxon>Placobranchoidea</taxon>
        <taxon>Plakobranchidae</taxon>
        <taxon>Elysia</taxon>
    </lineage>
</organism>
<gene>
    <name evidence="3" type="ORF">ElyMa_002516200</name>
</gene>
<protein>
    <submittedName>
        <fullName evidence="3">Venom allergen-like protein 1</fullName>
    </submittedName>
</protein>
<comment type="caution">
    <text evidence="3">The sequence shown here is derived from an EMBL/GenBank/DDBJ whole genome shotgun (WGS) entry which is preliminary data.</text>
</comment>
<evidence type="ECO:0000313" key="3">
    <source>
        <dbReference type="EMBL" id="GFR88389.1"/>
    </source>
</evidence>
<reference evidence="3 4" key="1">
    <citation type="journal article" date="2021" name="Elife">
        <title>Chloroplast acquisition without the gene transfer in kleptoplastic sea slugs, Plakobranchus ocellatus.</title>
        <authorList>
            <person name="Maeda T."/>
            <person name="Takahashi S."/>
            <person name="Yoshida T."/>
            <person name="Shimamura S."/>
            <person name="Takaki Y."/>
            <person name="Nagai Y."/>
            <person name="Toyoda A."/>
            <person name="Suzuki Y."/>
            <person name="Arimoto A."/>
            <person name="Ishii H."/>
            <person name="Satoh N."/>
            <person name="Nishiyama T."/>
            <person name="Hasebe M."/>
            <person name="Maruyama T."/>
            <person name="Minagawa J."/>
            <person name="Obokata J."/>
            <person name="Shigenobu S."/>
        </authorList>
    </citation>
    <scope>NUCLEOTIDE SEQUENCE [LARGE SCALE GENOMIC DNA]</scope>
</reference>
<feature type="signal peptide" evidence="1">
    <location>
        <begin position="1"/>
        <end position="21"/>
    </location>
</feature>
<dbReference type="SMART" id="SM00198">
    <property type="entry name" value="SCP"/>
    <property type="match status" value="1"/>
</dbReference>
<dbReference type="InterPro" id="IPR001283">
    <property type="entry name" value="CRISP-related"/>
</dbReference>
<keyword evidence="4" id="KW-1185">Reference proteome</keyword>
<dbReference type="InterPro" id="IPR014044">
    <property type="entry name" value="CAP_dom"/>
</dbReference>
<dbReference type="CDD" id="cd05380">
    <property type="entry name" value="CAP_euk"/>
    <property type="match status" value="1"/>
</dbReference>
<dbReference type="InterPro" id="IPR035940">
    <property type="entry name" value="CAP_sf"/>
</dbReference>
<feature type="chain" id="PRO_5043910016" evidence="1">
    <location>
        <begin position="22"/>
        <end position="170"/>
    </location>
</feature>
<keyword evidence="1" id="KW-0732">Signal</keyword>